<organism evidence="2">
    <name type="scientific">Tetraselmis sp. GSL018</name>
    <dbReference type="NCBI Taxonomy" id="582737"/>
    <lineage>
        <taxon>Eukaryota</taxon>
        <taxon>Viridiplantae</taxon>
        <taxon>Chlorophyta</taxon>
        <taxon>core chlorophytes</taxon>
        <taxon>Chlorodendrophyceae</taxon>
        <taxon>Chlorodendrales</taxon>
        <taxon>Chlorodendraceae</taxon>
        <taxon>Tetraselmis</taxon>
    </lineage>
</organism>
<evidence type="ECO:0000313" key="2">
    <source>
        <dbReference type="EMBL" id="JAC62573.1"/>
    </source>
</evidence>
<dbReference type="AlphaFoldDB" id="A0A061QSB1"/>
<feature type="compositionally biased region" description="Gly residues" evidence="1">
    <location>
        <begin position="45"/>
        <end position="54"/>
    </location>
</feature>
<dbReference type="EMBL" id="GBEZ01024418">
    <property type="protein sequence ID" value="JAC62573.1"/>
    <property type="molecule type" value="Transcribed_RNA"/>
</dbReference>
<feature type="non-terminal residue" evidence="2">
    <location>
        <position position="1"/>
    </location>
</feature>
<proteinExistence type="predicted"/>
<feature type="region of interest" description="Disordered" evidence="1">
    <location>
        <begin position="42"/>
        <end position="68"/>
    </location>
</feature>
<feature type="non-terminal residue" evidence="2">
    <location>
        <position position="68"/>
    </location>
</feature>
<reference evidence="2" key="1">
    <citation type="submission" date="2014-05" db="EMBL/GenBank/DDBJ databases">
        <title>The transcriptome of the halophilic microalga Tetraselmis sp. GSL018 isolated from the Great Salt Lake, Utah.</title>
        <authorList>
            <person name="Jinkerson R.E."/>
            <person name="D'Adamo S."/>
            <person name="Posewitz M.C."/>
        </authorList>
    </citation>
    <scope>NUCLEOTIDE SEQUENCE</scope>
    <source>
        <strain evidence="2">GSL018</strain>
    </source>
</reference>
<protein>
    <submittedName>
        <fullName evidence="2">Uncharacterized protein</fullName>
    </submittedName>
</protein>
<accession>A0A061QSB1</accession>
<evidence type="ECO:0000256" key="1">
    <source>
        <dbReference type="SAM" id="MobiDB-lite"/>
    </source>
</evidence>
<sequence length="68" mass="6712">PSGGGGEGGVTPVEQVRRILEQDDYGDDIIAQAESLLNTNLAQPEGGGGGGVYLMGGSAKQDRPAAGG</sequence>
<name>A0A061QSB1_9CHLO</name>
<gene>
    <name evidence="2" type="ORF">TSPGSL018_23004</name>
</gene>